<feature type="coiled-coil region" evidence="12">
    <location>
        <begin position="377"/>
        <end position="404"/>
    </location>
</feature>
<evidence type="ECO:0000256" key="8">
    <source>
        <dbReference type="ARBA" id="ARBA00022679"/>
    </source>
</evidence>
<evidence type="ECO:0000256" key="1">
    <source>
        <dbReference type="ARBA" id="ARBA00004006"/>
    </source>
</evidence>
<comment type="similarity">
    <text evidence="4">Belongs to the CCDC93 family.</text>
</comment>
<evidence type="ECO:0000259" key="13">
    <source>
        <dbReference type="Pfam" id="PF00590"/>
    </source>
</evidence>
<evidence type="ECO:0000259" key="14">
    <source>
        <dbReference type="Pfam" id="PF09762"/>
    </source>
</evidence>
<name>A0A7R9BW30_9CRUS</name>
<dbReference type="PANTHER" id="PTHR16441">
    <property type="entry name" value="FIDIPIDINE"/>
    <property type="match status" value="1"/>
</dbReference>
<organism evidence="16">
    <name type="scientific">Notodromas monacha</name>
    <dbReference type="NCBI Taxonomy" id="399045"/>
    <lineage>
        <taxon>Eukaryota</taxon>
        <taxon>Metazoa</taxon>
        <taxon>Ecdysozoa</taxon>
        <taxon>Arthropoda</taxon>
        <taxon>Crustacea</taxon>
        <taxon>Oligostraca</taxon>
        <taxon>Ostracoda</taxon>
        <taxon>Podocopa</taxon>
        <taxon>Podocopida</taxon>
        <taxon>Cypridocopina</taxon>
        <taxon>Cypridoidea</taxon>
        <taxon>Cyprididae</taxon>
        <taxon>Notodromas</taxon>
    </lineage>
</organism>
<keyword evidence="17" id="KW-1185">Reference proteome</keyword>
<dbReference type="Gene3D" id="3.30.950.10">
    <property type="entry name" value="Methyltransferase, Cobalt-precorrin-4 Transmethylase, Domain 2"/>
    <property type="match status" value="1"/>
</dbReference>
<dbReference type="GO" id="GO:0141133">
    <property type="term" value="F:diphthine methyl ester synthase activity"/>
    <property type="evidence" value="ECO:0007669"/>
    <property type="project" value="UniProtKB-EC"/>
</dbReference>
<evidence type="ECO:0000259" key="15">
    <source>
        <dbReference type="Pfam" id="PF21673"/>
    </source>
</evidence>
<dbReference type="InterPro" id="IPR039116">
    <property type="entry name" value="CCDC93"/>
</dbReference>
<evidence type="ECO:0000256" key="9">
    <source>
        <dbReference type="ARBA" id="ARBA00022691"/>
    </source>
</evidence>
<comment type="similarity">
    <text evidence="3">Belongs to the diphthine synthase family.</text>
</comment>
<dbReference type="NCBIfam" id="TIGR00522">
    <property type="entry name" value="dph5"/>
    <property type="match status" value="1"/>
</dbReference>
<dbReference type="FunFam" id="3.40.1010.10:FF:000004">
    <property type="entry name" value="Putative diphthine synthase"/>
    <property type="match status" value="1"/>
</dbReference>
<accession>A0A7R9BW30</accession>
<evidence type="ECO:0000256" key="4">
    <source>
        <dbReference type="ARBA" id="ARBA00007219"/>
    </source>
</evidence>
<evidence type="ECO:0000256" key="5">
    <source>
        <dbReference type="ARBA" id="ARBA00011927"/>
    </source>
</evidence>
<dbReference type="GO" id="GO:0032259">
    <property type="term" value="P:methylation"/>
    <property type="evidence" value="ECO:0007669"/>
    <property type="project" value="UniProtKB-KW"/>
</dbReference>
<dbReference type="Proteomes" id="UP000678499">
    <property type="component" value="Unassembled WGS sequence"/>
</dbReference>
<dbReference type="EMBL" id="CAJPEX010002910">
    <property type="protein sequence ID" value="CAG0921640.1"/>
    <property type="molecule type" value="Genomic_DNA"/>
</dbReference>
<dbReference type="FunFam" id="3.30.950.10:FF:000004">
    <property type="entry name" value="Diphthine synthase putative"/>
    <property type="match status" value="1"/>
</dbReference>
<dbReference type="HAMAP" id="MF_01084">
    <property type="entry name" value="Diphthine_synth"/>
    <property type="match status" value="1"/>
</dbReference>
<dbReference type="CDD" id="cd11647">
    <property type="entry name" value="DHP5_DphB"/>
    <property type="match status" value="1"/>
</dbReference>
<feature type="domain" description="CCDC93 N-terminal" evidence="15">
    <location>
        <begin position="5"/>
        <end position="112"/>
    </location>
</feature>
<dbReference type="OrthoDB" id="2516at2759"/>
<evidence type="ECO:0000256" key="11">
    <source>
        <dbReference type="ARBA" id="ARBA00048752"/>
    </source>
</evidence>
<dbReference type="UniPathway" id="UPA00559"/>
<keyword evidence="8" id="KW-0808">Transferase</keyword>
<reference evidence="16" key="1">
    <citation type="submission" date="2020-11" db="EMBL/GenBank/DDBJ databases">
        <authorList>
            <person name="Tran Van P."/>
        </authorList>
    </citation>
    <scope>NUCLEOTIDE SEQUENCE</scope>
</reference>
<sequence length="840" mass="94585">MSSTEQEQVLSDVFSLLVAAGYFRARIRGLSPFDKILGGLTWCFEAAAVDVDVDLFYDADALSIGQKIALTEKLVHALQRVRCPHIIQPHQIQGLDAPAIFPVAQWLVKKALETRNERREETLARGSYEFQRTFGKFLESLDDEEISAFTGKRLTEVQKMYAPSRVYRRTIPLPSDAEEAERVRSTLLEFGRTSVDINSEDPSSDLYSKEILPMEQKITRDDVKLSEDTRNLLQAQVQKFSVPAVNVIITPEKLKAVLDAHHAALETSISRKTELKAKMAVLKGEYHETSAEISKCNDELLAISQVVDKPENKAMLEKLQELVEEHDSITKKENKLKAVMEQETLKLEAELEAYSTVNSAGDKETSREEEKLIQEDIDAATSQVDDLRLQNAEVSKRLLDLSRKGDSIPMRAELVQYQRRFVELYAQVASKHRETKQYYTLYNSLEDQKSYLDRAVTLMNSIVETFPRAFSGTDAAKEEFIGQLDTILFGIRASQAKLDQRQRNLEQERENLRKQRRELADAHRAYLKTVKSFQEECKRNEKLITALTNWASIMVLYVVGLGLGDCADITVKGLERVKAADAVYFECYTSILGLEKEALEAFYGRSVFEADRTLVEEGSDVILDAAERGSVAFLVVGDPLSATTHTDLILRAKERSIQVEIIHNASIMTAVASCGLQLYSFGETVSIPFWTESWKPDSFFDKILANHERNLHTLCLLDIKVKERSVENMMRGKNVFEPPRFMTAAQGAQQLVEIIAARAITANLPSDNKPKINPDSLAIALCRMGKDSQLIVACGLKEMCLRDDLGGPLHSLVIPGPKLHEVELEFVKQFFSESKRVGSG</sequence>
<dbReference type="InterPro" id="IPR019159">
    <property type="entry name" value="CCDC93_CC"/>
</dbReference>
<feature type="coiled-coil region" evidence="12">
    <location>
        <begin position="272"/>
        <end position="332"/>
    </location>
</feature>
<dbReference type="Gene3D" id="3.40.1010.10">
    <property type="entry name" value="Cobalt-precorrin-4 Transmethylase, Domain 1"/>
    <property type="match status" value="1"/>
</dbReference>
<keyword evidence="10 12" id="KW-0175">Coiled coil</keyword>
<dbReference type="AlphaFoldDB" id="A0A7R9BW30"/>
<dbReference type="InterPro" id="IPR014777">
    <property type="entry name" value="4pyrrole_Mease_sub1"/>
</dbReference>
<evidence type="ECO:0000313" key="16">
    <source>
        <dbReference type="EMBL" id="CAD7281488.1"/>
    </source>
</evidence>
<evidence type="ECO:0000256" key="10">
    <source>
        <dbReference type="ARBA" id="ARBA00023054"/>
    </source>
</evidence>
<dbReference type="Pfam" id="PF21673">
    <property type="entry name" value="CCDC93_N"/>
    <property type="match status" value="1"/>
</dbReference>
<dbReference type="InterPro" id="IPR014776">
    <property type="entry name" value="4pyrrole_Mease_sub2"/>
</dbReference>
<dbReference type="InterPro" id="IPR004551">
    <property type="entry name" value="Dphthn_synthase"/>
</dbReference>
<feature type="domain" description="CCDC93 coiled-coil" evidence="14">
    <location>
        <begin position="251"/>
        <end position="544"/>
    </location>
</feature>
<comment type="function">
    <text evidence="1">S-adenosyl-L-methionine-dependent methyltransferase that catalyzes four methylations of the modified target histidine residue in translation elongation factor 2 (EF-2), to form an intermediate called diphthine methyl ester. The four successive methylation reactions represent the second step of diphthamide biosynthesis.</text>
</comment>
<keyword evidence="7" id="KW-0489">Methyltransferase</keyword>
<proteinExistence type="inferred from homology"/>
<protein>
    <recommendedName>
        <fullName evidence="6">Coiled-coil domain-containing protein 93</fullName>
        <ecNumber evidence="5">2.1.1.314</ecNumber>
    </recommendedName>
</protein>
<dbReference type="InterPro" id="IPR048747">
    <property type="entry name" value="CCDC93_N"/>
</dbReference>
<evidence type="ECO:0000256" key="7">
    <source>
        <dbReference type="ARBA" id="ARBA00022603"/>
    </source>
</evidence>
<dbReference type="EC" id="2.1.1.314" evidence="5"/>
<evidence type="ECO:0000256" key="3">
    <source>
        <dbReference type="ARBA" id="ARBA00006729"/>
    </source>
</evidence>
<dbReference type="InterPro" id="IPR000878">
    <property type="entry name" value="4pyrrol_Mease"/>
</dbReference>
<dbReference type="Pfam" id="PF09762">
    <property type="entry name" value="CCDC93_CC"/>
    <property type="match status" value="1"/>
</dbReference>
<evidence type="ECO:0000256" key="2">
    <source>
        <dbReference type="ARBA" id="ARBA00005156"/>
    </source>
</evidence>
<dbReference type="Pfam" id="PF00590">
    <property type="entry name" value="TP_methylase"/>
    <property type="match status" value="1"/>
</dbReference>
<dbReference type="GO" id="GO:0017183">
    <property type="term" value="P:protein histidyl modification to diphthamide"/>
    <property type="evidence" value="ECO:0007669"/>
    <property type="project" value="UniProtKB-UniPathway"/>
</dbReference>
<feature type="coiled-coil region" evidence="12">
    <location>
        <begin position="491"/>
        <end position="525"/>
    </location>
</feature>
<evidence type="ECO:0000256" key="12">
    <source>
        <dbReference type="SAM" id="Coils"/>
    </source>
</evidence>
<gene>
    <name evidence="16" type="ORF">NMOB1V02_LOCUS9132</name>
</gene>
<comment type="pathway">
    <text evidence="2">Protein modification; peptidyl-diphthamide biosynthesis.</text>
</comment>
<dbReference type="GO" id="GO:0006893">
    <property type="term" value="P:Golgi to plasma membrane transport"/>
    <property type="evidence" value="ECO:0007669"/>
    <property type="project" value="TreeGrafter"/>
</dbReference>
<evidence type="ECO:0000256" key="6">
    <source>
        <dbReference type="ARBA" id="ARBA00016765"/>
    </source>
</evidence>
<feature type="domain" description="Tetrapyrrole methylase" evidence="13">
    <location>
        <begin position="556"/>
        <end position="729"/>
    </location>
</feature>
<evidence type="ECO:0000313" key="17">
    <source>
        <dbReference type="Proteomes" id="UP000678499"/>
    </source>
</evidence>
<dbReference type="SUPFAM" id="SSF53790">
    <property type="entry name" value="Tetrapyrrole methylase"/>
    <property type="match status" value="1"/>
</dbReference>
<keyword evidence="9" id="KW-0949">S-adenosyl-L-methionine</keyword>
<dbReference type="EMBL" id="OA884947">
    <property type="protein sequence ID" value="CAD7281488.1"/>
    <property type="molecule type" value="Genomic_DNA"/>
</dbReference>
<comment type="catalytic activity">
    <reaction evidence="11">
        <text>2-[(3S)-amino-3-carboxypropyl]-L-histidyl-[translation elongation factor 2] + 4 S-adenosyl-L-methionine = diphthine methyl ester-[translation elongation factor 2] + 4 S-adenosyl-L-homocysteine + 3 H(+)</text>
        <dbReference type="Rhea" id="RHEA:42652"/>
        <dbReference type="Rhea" id="RHEA-COMP:9749"/>
        <dbReference type="Rhea" id="RHEA-COMP:10173"/>
        <dbReference type="ChEBI" id="CHEBI:15378"/>
        <dbReference type="ChEBI" id="CHEBI:57856"/>
        <dbReference type="ChEBI" id="CHEBI:59789"/>
        <dbReference type="ChEBI" id="CHEBI:73995"/>
        <dbReference type="ChEBI" id="CHEBI:79005"/>
        <dbReference type="EC" id="2.1.1.314"/>
    </reaction>
</comment>
<dbReference type="PANTHER" id="PTHR16441:SF0">
    <property type="entry name" value="COILED-COIL DOMAIN-CONTAINING PROTEIN 93"/>
    <property type="match status" value="1"/>
</dbReference>
<dbReference type="InterPro" id="IPR035996">
    <property type="entry name" value="4pyrrol_Methylase_sf"/>
</dbReference>